<dbReference type="EMBL" id="JAERWK010000021">
    <property type="protein sequence ID" value="MBM9468978.1"/>
    <property type="molecule type" value="Genomic_DNA"/>
</dbReference>
<evidence type="ECO:0000313" key="2">
    <source>
        <dbReference type="EMBL" id="MBM9468978.1"/>
    </source>
</evidence>
<proteinExistence type="predicted"/>
<accession>A0A938YJF8</accession>
<protein>
    <recommendedName>
        <fullName evidence="4">DoxX family membrane protein</fullName>
    </recommendedName>
</protein>
<reference evidence="2" key="1">
    <citation type="submission" date="2021-01" db="EMBL/GenBank/DDBJ databases">
        <title>YIM 132084 draft genome.</title>
        <authorList>
            <person name="An D."/>
        </authorList>
    </citation>
    <scope>NUCLEOTIDE SEQUENCE</scope>
    <source>
        <strain evidence="2">YIM 132084</strain>
    </source>
</reference>
<evidence type="ECO:0000256" key="1">
    <source>
        <dbReference type="SAM" id="Phobius"/>
    </source>
</evidence>
<sequence>MSVTMTGSASAVRADAVVSLPRAGRTAFGVVRILLGVVYLWPFVDKLFGLGLQTPSERAWLSGGSPTNGYLSNLEGPMAGVFGAMAGNPVADWLFMLGILGTGVAFLAGAGLWPAAVAGTVLMGSIWLTNLPLATHPFLDQHLFYVVLGWALALAGAGRWLGVGTWWASTGAVRRMSWLR</sequence>
<comment type="caution">
    <text evidence="2">The sequence shown here is derived from an EMBL/GenBank/DDBJ whole genome shotgun (WGS) entry which is preliminary data.</text>
</comment>
<keyword evidence="1" id="KW-1133">Transmembrane helix</keyword>
<dbReference type="Proteomes" id="UP000663792">
    <property type="component" value="Unassembled WGS sequence"/>
</dbReference>
<name>A0A938YJF8_9ACTN</name>
<evidence type="ECO:0000313" key="3">
    <source>
        <dbReference type="Proteomes" id="UP000663792"/>
    </source>
</evidence>
<evidence type="ECO:0008006" key="4">
    <source>
        <dbReference type="Google" id="ProtNLM"/>
    </source>
</evidence>
<keyword evidence="1" id="KW-0812">Transmembrane</keyword>
<organism evidence="2 3">
    <name type="scientific">Nakamurella leprariae</name>
    <dbReference type="NCBI Taxonomy" id="2803911"/>
    <lineage>
        <taxon>Bacteria</taxon>
        <taxon>Bacillati</taxon>
        <taxon>Actinomycetota</taxon>
        <taxon>Actinomycetes</taxon>
        <taxon>Nakamurellales</taxon>
        <taxon>Nakamurellaceae</taxon>
        <taxon>Nakamurella</taxon>
    </lineage>
</organism>
<feature type="transmembrane region" description="Helical" evidence="1">
    <location>
        <begin position="93"/>
        <end position="123"/>
    </location>
</feature>
<feature type="transmembrane region" description="Helical" evidence="1">
    <location>
        <begin position="143"/>
        <end position="168"/>
    </location>
</feature>
<dbReference type="AlphaFoldDB" id="A0A938YJF8"/>
<keyword evidence="1" id="KW-0472">Membrane</keyword>
<gene>
    <name evidence="2" type="ORF">JL106_16965</name>
</gene>
<keyword evidence="3" id="KW-1185">Reference proteome</keyword>
<dbReference type="RefSeq" id="WP_205261927.1">
    <property type="nucleotide sequence ID" value="NZ_JAERWK010000021.1"/>
</dbReference>
<feature type="transmembrane region" description="Helical" evidence="1">
    <location>
        <begin position="26"/>
        <end position="44"/>
    </location>
</feature>